<dbReference type="Gene3D" id="1.10.510.10">
    <property type="entry name" value="Transferase(Phosphotransferase) domain 1"/>
    <property type="match status" value="1"/>
</dbReference>
<dbReference type="InterPro" id="IPR011009">
    <property type="entry name" value="Kinase-like_dom_sf"/>
</dbReference>
<evidence type="ECO:0000256" key="5">
    <source>
        <dbReference type="PROSITE-ProRule" id="PRU00339"/>
    </source>
</evidence>
<comment type="caution">
    <text evidence="9">The sequence shown here is derived from an EMBL/GenBank/DDBJ whole genome shotgun (WGS) entry which is preliminary data.</text>
</comment>
<dbReference type="Pfam" id="PF00069">
    <property type="entry name" value="Pkinase"/>
    <property type="match status" value="1"/>
</dbReference>
<keyword evidence="5" id="KW-0802">TPR repeat</keyword>
<feature type="region of interest" description="Disordered" evidence="7">
    <location>
        <begin position="841"/>
        <end position="867"/>
    </location>
</feature>
<dbReference type="SMART" id="SM00220">
    <property type="entry name" value="S_TKc"/>
    <property type="match status" value="1"/>
</dbReference>
<dbReference type="Gene3D" id="3.30.200.20">
    <property type="entry name" value="Phosphorylase Kinase, domain 1"/>
    <property type="match status" value="1"/>
</dbReference>
<dbReference type="CDD" id="cd14014">
    <property type="entry name" value="STKc_PknB_like"/>
    <property type="match status" value="1"/>
</dbReference>
<evidence type="ECO:0000259" key="8">
    <source>
        <dbReference type="PROSITE" id="PS50011"/>
    </source>
</evidence>
<feature type="repeat" description="TPR" evidence="5">
    <location>
        <begin position="700"/>
        <end position="733"/>
    </location>
</feature>
<dbReference type="GO" id="GO:0004674">
    <property type="term" value="F:protein serine/threonine kinase activity"/>
    <property type="evidence" value="ECO:0007669"/>
    <property type="project" value="TreeGrafter"/>
</dbReference>
<dbReference type="Pfam" id="PF13374">
    <property type="entry name" value="TPR_10"/>
    <property type="match status" value="1"/>
</dbReference>
<gene>
    <name evidence="9" type="ORF">DFR29_10766</name>
</gene>
<keyword evidence="2 6" id="KW-0547">Nucleotide-binding</keyword>
<evidence type="ECO:0000256" key="1">
    <source>
        <dbReference type="ARBA" id="ARBA00022679"/>
    </source>
</evidence>
<dbReference type="PROSITE" id="PS50005">
    <property type="entry name" value="TPR"/>
    <property type="match status" value="1"/>
</dbReference>
<dbReference type="InterPro" id="IPR019734">
    <property type="entry name" value="TPR_rpt"/>
</dbReference>
<reference evidence="9 10" key="1">
    <citation type="submission" date="2019-03" db="EMBL/GenBank/DDBJ databases">
        <title>Genomic Encyclopedia of Type Strains, Phase IV (KMG-IV): sequencing the most valuable type-strain genomes for metagenomic binning, comparative biology and taxonomic classification.</title>
        <authorList>
            <person name="Goeker M."/>
        </authorList>
    </citation>
    <scope>NUCLEOTIDE SEQUENCE [LARGE SCALE GENOMIC DNA]</scope>
    <source>
        <strain evidence="9 10">DSM 21667</strain>
    </source>
</reference>
<evidence type="ECO:0000256" key="3">
    <source>
        <dbReference type="ARBA" id="ARBA00022777"/>
    </source>
</evidence>
<keyword evidence="4 6" id="KW-0067">ATP-binding</keyword>
<dbReference type="InterPro" id="IPR008271">
    <property type="entry name" value="Ser/Thr_kinase_AS"/>
</dbReference>
<keyword evidence="10" id="KW-1185">Reference proteome</keyword>
<dbReference type="InterPro" id="IPR017441">
    <property type="entry name" value="Protein_kinase_ATP_BS"/>
</dbReference>
<organism evidence="9 10">
    <name type="scientific">Tahibacter aquaticus</name>
    <dbReference type="NCBI Taxonomy" id="520092"/>
    <lineage>
        <taxon>Bacteria</taxon>
        <taxon>Pseudomonadati</taxon>
        <taxon>Pseudomonadota</taxon>
        <taxon>Gammaproteobacteria</taxon>
        <taxon>Lysobacterales</taxon>
        <taxon>Rhodanobacteraceae</taxon>
        <taxon>Tahibacter</taxon>
    </lineage>
</organism>
<dbReference type="InterPro" id="IPR000719">
    <property type="entry name" value="Prot_kinase_dom"/>
</dbReference>
<dbReference type="SUPFAM" id="SSF48452">
    <property type="entry name" value="TPR-like"/>
    <property type="match status" value="1"/>
</dbReference>
<protein>
    <submittedName>
        <fullName evidence="9">Serine/threonine-protein kinase</fullName>
    </submittedName>
</protein>
<dbReference type="PROSITE" id="PS50011">
    <property type="entry name" value="PROTEIN_KINASE_DOM"/>
    <property type="match status" value="1"/>
</dbReference>
<dbReference type="PANTHER" id="PTHR43289:SF34">
    <property type="entry name" value="SERINE_THREONINE-PROTEIN KINASE YBDM-RELATED"/>
    <property type="match status" value="1"/>
</dbReference>
<evidence type="ECO:0000256" key="2">
    <source>
        <dbReference type="ARBA" id="ARBA00022741"/>
    </source>
</evidence>
<dbReference type="Pfam" id="PF13181">
    <property type="entry name" value="TPR_8"/>
    <property type="match status" value="1"/>
</dbReference>
<feature type="compositionally biased region" description="Polar residues" evidence="7">
    <location>
        <begin position="857"/>
        <end position="867"/>
    </location>
</feature>
<dbReference type="Gene3D" id="1.25.40.10">
    <property type="entry name" value="Tetratricopeptide repeat domain"/>
    <property type="match status" value="1"/>
</dbReference>
<dbReference type="OrthoDB" id="9783151at2"/>
<feature type="binding site" evidence="6">
    <location>
        <position position="110"/>
    </location>
    <ligand>
        <name>ATP</name>
        <dbReference type="ChEBI" id="CHEBI:30616"/>
    </ligand>
</feature>
<accession>A0A4R6YW59</accession>
<evidence type="ECO:0000256" key="6">
    <source>
        <dbReference type="PROSITE-ProRule" id="PRU10141"/>
    </source>
</evidence>
<name>A0A4R6YW59_9GAMM</name>
<dbReference type="PROSITE" id="PS00108">
    <property type="entry name" value="PROTEIN_KINASE_ST"/>
    <property type="match status" value="1"/>
</dbReference>
<dbReference type="SMART" id="SM00028">
    <property type="entry name" value="TPR"/>
    <property type="match status" value="2"/>
</dbReference>
<dbReference type="EMBL" id="SNZH01000007">
    <property type="protein sequence ID" value="TDR43060.1"/>
    <property type="molecule type" value="Genomic_DNA"/>
</dbReference>
<dbReference type="Proteomes" id="UP000295293">
    <property type="component" value="Unassembled WGS sequence"/>
</dbReference>
<feature type="domain" description="Protein kinase" evidence="8">
    <location>
        <begin position="79"/>
        <end position="354"/>
    </location>
</feature>
<proteinExistence type="predicted"/>
<dbReference type="SUPFAM" id="SSF56112">
    <property type="entry name" value="Protein kinase-like (PK-like)"/>
    <property type="match status" value="1"/>
</dbReference>
<dbReference type="AlphaFoldDB" id="A0A4R6YW59"/>
<dbReference type="PANTHER" id="PTHR43289">
    <property type="entry name" value="MITOGEN-ACTIVATED PROTEIN KINASE KINASE KINASE 20-RELATED"/>
    <property type="match status" value="1"/>
</dbReference>
<dbReference type="PROSITE" id="PS00107">
    <property type="entry name" value="PROTEIN_KINASE_ATP"/>
    <property type="match status" value="1"/>
</dbReference>
<evidence type="ECO:0000256" key="7">
    <source>
        <dbReference type="SAM" id="MobiDB-lite"/>
    </source>
</evidence>
<dbReference type="RefSeq" id="WP_133818981.1">
    <property type="nucleotide sequence ID" value="NZ_SNZH01000007.1"/>
</dbReference>
<evidence type="ECO:0000313" key="10">
    <source>
        <dbReference type="Proteomes" id="UP000295293"/>
    </source>
</evidence>
<sequence length="867" mass="94863">MSSSSIHVIKQLFDQLTALPADQRESWLAAQTGIDDATLRHVRALLAADDQVADFTAWPVLRRAITDPAAWLGRRIGAYEIVRELGRGGMGSVFLAQRVDGGVDQQAAIKIVRPDLLDASTLARFRLERQVLAVLQHPNIAGMLDLGELDDGSPYAIMEFVDGAPLDVYVREHKLDLRQRLQLFLHIGDAVAYAHTNMVVHRDLKPGNVLVDRSGRPRLLDFGIAKPLQARIGSIDVEETGAAQRFFSPAHAAPEQLRDGRIGAACDIYGLGVLLYQMLAGVPPFQLGERHFSELEHDILQVDPPAPSRRATSTAPRLRIDRDLDAIVLRCLRKQPVDRYASVGHLADDVRNYLAGRPVQARRGSALYRASRFVARHQVAVGATVAIVAIAGIGAALLWRQQLAIAEQRARAEEMTNLITDAVGTLEPNTSKKDLTAREVFERVAAQAKASPNLTAESRARVLAAIATINLDLGLPQQAETLLNQLDVGLLEGVQRNSVALAKARSLQALERYDEAKILVENNRTTLGHDSDLLPAWLLLDAEIDFSRGEVDQAVRKFKAVDATRLSDAQQEQRGSGLGVALQASKDEALRATATAELSKVLESQKRRLGTDSPAALATLQRLAYVYYRAGKMDEAEELGKSQMAAAEATFGRNSIRYANAISLAALFQRSHNVAAAVDLELQALAIFKAQLGDVNTHAAKGNFNLGMLYQELGKLDEAEHHYHLAVDTAPQVWLPSDLNVFYFRLVYARFLVDRDQITEARDMIRHALADAEAYPSLKDYDAYPLALVIDKLGDFHEKPSAANRAALAQSMRHILDNVASRSTRSNMELLIAKISTLGVEPAPAEANKAAEESESGKTSTSVGKPR</sequence>
<keyword evidence="3 9" id="KW-0418">Kinase</keyword>
<dbReference type="InterPro" id="IPR011990">
    <property type="entry name" value="TPR-like_helical_dom_sf"/>
</dbReference>
<evidence type="ECO:0000313" key="9">
    <source>
        <dbReference type="EMBL" id="TDR43060.1"/>
    </source>
</evidence>
<keyword evidence="1" id="KW-0808">Transferase</keyword>
<evidence type="ECO:0000256" key="4">
    <source>
        <dbReference type="ARBA" id="ARBA00022840"/>
    </source>
</evidence>
<dbReference type="GO" id="GO:0005524">
    <property type="term" value="F:ATP binding"/>
    <property type="evidence" value="ECO:0007669"/>
    <property type="project" value="UniProtKB-UniRule"/>
</dbReference>